<dbReference type="Gene3D" id="3.40.50.1010">
    <property type="entry name" value="5'-nuclease"/>
    <property type="match status" value="1"/>
</dbReference>
<dbReference type="eggNOG" id="arCOG00727">
    <property type="taxonomic scope" value="Archaea"/>
</dbReference>
<accession>A8M965</accession>
<evidence type="ECO:0000259" key="2">
    <source>
        <dbReference type="Pfam" id="PF01850"/>
    </source>
</evidence>
<dbReference type="KEGG" id="cma:Cmaq_1460"/>
<dbReference type="InterPro" id="IPR029060">
    <property type="entry name" value="PIN-like_dom_sf"/>
</dbReference>
<dbReference type="InterPro" id="IPR002716">
    <property type="entry name" value="PIN_dom"/>
</dbReference>
<dbReference type="GeneID" id="5709008"/>
<dbReference type="RefSeq" id="WP_012186503.1">
    <property type="nucleotide sequence ID" value="NC_009954.1"/>
</dbReference>
<evidence type="ECO:0000313" key="4">
    <source>
        <dbReference type="Proteomes" id="UP000001137"/>
    </source>
</evidence>
<dbReference type="HOGENOM" id="CLU_121774_1_4_2"/>
<feature type="domain" description="PIN" evidence="2">
    <location>
        <begin position="2"/>
        <end position="85"/>
    </location>
</feature>
<dbReference type="OrthoDB" id="42058at2157"/>
<dbReference type="InterPro" id="IPR044153">
    <property type="entry name" value="PIN_Pae0151-like"/>
</dbReference>
<evidence type="ECO:0000313" key="3">
    <source>
        <dbReference type="EMBL" id="ABW02284.1"/>
    </source>
</evidence>
<keyword evidence="4" id="KW-1185">Reference proteome</keyword>
<dbReference type="CDD" id="cd09873">
    <property type="entry name" value="PIN_Pae0151-like"/>
    <property type="match status" value="1"/>
</dbReference>
<protein>
    <recommendedName>
        <fullName evidence="2">PIN domain-containing protein</fullName>
    </recommendedName>
</protein>
<proteinExistence type="predicted"/>
<dbReference type="SUPFAM" id="SSF88723">
    <property type="entry name" value="PIN domain-like"/>
    <property type="match status" value="1"/>
</dbReference>
<dbReference type="PANTHER" id="PTHR35901:SF1">
    <property type="entry name" value="EXONUCLEASE VAPC9"/>
    <property type="match status" value="1"/>
</dbReference>
<dbReference type="Proteomes" id="UP000001137">
    <property type="component" value="Chromosome"/>
</dbReference>
<dbReference type="AlphaFoldDB" id="A8M965"/>
<dbReference type="InterPro" id="IPR051619">
    <property type="entry name" value="TypeII_TA_RNase_PINc/VapC"/>
</dbReference>
<reference evidence="3 4" key="1">
    <citation type="submission" date="2007-10" db="EMBL/GenBank/DDBJ databases">
        <title>Complete sequence of Caldivirga maquilingensis IC-167.</title>
        <authorList>
            <consortium name="US DOE Joint Genome Institute"/>
            <person name="Copeland A."/>
            <person name="Lucas S."/>
            <person name="Lapidus A."/>
            <person name="Barry K."/>
            <person name="Glavina del Rio T."/>
            <person name="Dalin E."/>
            <person name="Tice H."/>
            <person name="Pitluck S."/>
            <person name="Saunders E."/>
            <person name="Brettin T."/>
            <person name="Bruce D."/>
            <person name="Detter J.C."/>
            <person name="Han C."/>
            <person name="Schmutz J."/>
            <person name="Larimer F."/>
            <person name="Land M."/>
            <person name="Hauser L."/>
            <person name="Kyrpides N."/>
            <person name="Ivanova N."/>
            <person name="Biddle J.F."/>
            <person name="Zhang Z."/>
            <person name="Fitz-Gibbon S.T."/>
            <person name="Lowe T.M."/>
            <person name="Saltikov C."/>
            <person name="House C.H."/>
            <person name="Richardson P."/>
        </authorList>
    </citation>
    <scope>NUCLEOTIDE SEQUENCE [LARGE SCALE GENOMIC DNA]</scope>
    <source>
        <strain evidence="4">ATCC 700844 / DSM 13496 / JCM 10307 / IC-167</strain>
    </source>
</reference>
<keyword evidence="1" id="KW-0460">Magnesium</keyword>
<dbReference type="STRING" id="397948.Cmaq_1460"/>
<dbReference type="PANTHER" id="PTHR35901">
    <property type="entry name" value="RIBONUCLEASE VAPC3"/>
    <property type="match status" value="1"/>
</dbReference>
<dbReference type="Pfam" id="PF01850">
    <property type="entry name" value="PIN"/>
    <property type="match status" value="1"/>
</dbReference>
<name>A8M965_CALMQ</name>
<dbReference type="EMBL" id="CP000852">
    <property type="protein sequence ID" value="ABW02284.1"/>
    <property type="molecule type" value="Genomic_DNA"/>
</dbReference>
<organism evidence="3 4">
    <name type="scientific">Caldivirga maquilingensis (strain ATCC 700844 / DSM 13496 / JCM 10307 / IC-167)</name>
    <dbReference type="NCBI Taxonomy" id="397948"/>
    <lineage>
        <taxon>Archaea</taxon>
        <taxon>Thermoproteota</taxon>
        <taxon>Thermoprotei</taxon>
        <taxon>Thermoproteales</taxon>
        <taxon>Thermoproteaceae</taxon>
        <taxon>Caldivirga</taxon>
    </lineage>
</organism>
<sequence length="105" mass="11606">MYVPSLFFIEVANALRYIDGLVAEDVAKAIDAFKSLGLRVVSDLELLGDAVRIAFENDITVYDSIYLALARRVGGVLITYDRKLLSKGGEVVMKASTFLARFVTR</sequence>
<gene>
    <name evidence="3" type="ordered locus">Cmaq_1460</name>
</gene>
<evidence type="ECO:0000256" key="1">
    <source>
        <dbReference type="ARBA" id="ARBA00022842"/>
    </source>
</evidence>